<keyword evidence="3" id="KW-1185">Reference proteome</keyword>
<dbReference type="Pfam" id="PF01471">
    <property type="entry name" value="PG_binding_1"/>
    <property type="match status" value="3"/>
</dbReference>
<gene>
    <name evidence="2" type="ordered locus">Anacy_2893</name>
</gene>
<dbReference type="RefSeq" id="WP_015214947.1">
    <property type="nucleotide sequence ID" value="NC_019771.1"/>
</dbReference>
<dbReference type="PANTHER" id="PTHR41533">
    <property type="entry name" value="L,D-TRANSPEPTIDASE HI_1667-RELATED"/>
    <property type="match status" value="1"/>
</dbReference>
<dbReference type="InterPro" id="IPR036365">
    <property type="entry name" value="PGBD-like_sf"/>
</dbReference>
<dbReference type="PANTHER" id="PTHR41533:SF1">
    <property type="entry name" value="L,D-TRANSPEPTIDASE YCBB-RELATED"/>
    <property type="match status" value="1"/>
</dbReference>
<name>K9ZID9_ANACC</name>
<dbReference type="eggNOG" id="COG3409">
    <property type="taxonomic scope" value="Bacteria"/>
</dbReference>
<dbReference type="OrthoDB" id="6197780at2"/>
<feature type="domain" description="Peptidoglycan binding-like" evidence="1">
    <location>
        <begin position="248"/>
        <end position="304"/>
    </location>
</feature>
<evidence type="ECO:0000313" key="2">
    <source>
        <dbReference type="EMBL" id="AFZ58317.1"/>
    </source>
</evidence>
<dbReference type="KEGG" id="acy:Anacy_2893"/>
<sequence>MENLAYLHLAFAYEDSESIQLVPFVFNKAAAPNWKRLSGKAWKYMLPLVLMLSILSSVSSVFALQKGDQDGSVRNLKQQLTTADFHQTKITQIYAVPTENTDWQFQNVANVTVNDIIEIDTSQNVETGKKSPASNSVTTATATNTKIPIIYPVTHKRQNPHLLTKGDEGEDVRILQERLRIAGFYYGNATGIFGPITEEGVKRFQQAYKLSADGVVGAATLAKLPTIDTASEATPKKTVNHQLSLGDRGEAVRILQEHLIKAGYLQGPPNGYYGSYTADAINRFQKAHRLNINSIADTTTRMKLHSLAKTSPKSDFSILEIQMRLQERGFYKGQLNGMMADDTKKAIKRAQEFYGISFRDIKSGGF</sequence>
<dbReference type="InterPro" id="IPR002477">
    <property type="entry name" value="Peptidoglycan-bd-like"/>
</dbReference>
<dbReference type="InterPro" id="IPR052905">
    <property type="entry name" value="LD-transpeptidase_YkuD-like"/>
</dbReference>
<feature type="domain" description="Peptidoglycan binding-like" evidence="1">
    <location>
        <begin position="318"/>
        <end position="356"/>
    </location>
</feature>
<accession>K9ZID9</accession>
<reference evidence="3" key="1">
    <citation type="journal article" date="2013" name="Proc. Natl. Acad. Sci. U.S.A.">
        <title>Improving the coverage of the cyanobacterial phylum using diversity-driven genome sequencing.</title>
        <authorList>
            <person name="Shih P.M."/>
            <person name="Wu D."/>
            <person name="Latifi A."/>
            <person name="Axen S.D."/>
            <person name="Fewer D.P."/>
            <person name="Talla E."/>
            <person name="Calteau A."/>
            <person name="Cai F."/>
            <person name="Tandeau de Marsac N."/>
            <person name="Rippka R."/>
            <person name="Herdman M."/>
            <person name="Sivonen K."/>
            <person name="Coursin T."/>
            <person name="Laurent T."/>
            <person name="Goodwin L."/>
            <person name="Nolan M."/>
            <person name="Davenport K.W."/>
            <person name="Han C.S."/>
            <person name="Rubin E.M."/>
            <person name="Eisen J.A."/>
            <person name="Woyke T."/>
            <person name="Gugger M."/>
            <person name="Kerfeld C.A."/>
        </authorList>
    </citation>
    <scope>NUCLEOTIDE SEQUENCE [LARGE SCALE GENOMIC DNA]</scope>
    <source>
        <strain evidence="3">ATCC 27899 / PCC 7122</strain>
    </source>
</reference>
<organism evidence="2 3">
    <name type="scientific">Anabaena cylindrica (strain ATCC 27899 / PCC 7122)</name>
    <dbReference type="NCBI Taxonomy" id="272123"/>
    <lineage>
        <taxon>Bacteria</taxon>
        <taxon>Bacillati</taxon>
        <taxon>Cyanobacteriota</taxon>
        <taxon>Cyanophyceae</taxon>
        <taxon>Nostocales</taxon>
        <taxon>Nostocaceae</taxon>
        <taxon>Anabaena</taxon>
    </lineage>
</organism>
<dbReference type="AlphaFoldDB" id="K9ZID9"/>
<evidence type="ECO:0000313" key="3">
    <source>
        <dbReference type="Proteomes" id="UP000010474"/>
    </source>
</evidence>
<feature type="domain" description="Peptidoglycan binding-like" evidence="1">
    <location>
        <begin position="169"/>
        <end position="224"/>
    </location>
</feature>
<dbReference type="EMBL" id="CP003659">
    <property type="protein sequence ID" value="AFZ58317.1"/>
    <property type="molecule type" value="Genomic_DNA"/>
</dbReference>
<dbReference type="Proteomes" id="UP000010474">
    <property type="component" value="Chromosome"/>
</dbReference>
<dbReference type="SUPFAM" id="SSF47090">
    <property type="entry name" value="PGBD-like"/>
    <property type="match status" value="3"/>
</dbReference>
<dbReference type="HOGENOM" id="CLU_675846_0_0_3"/>
<proteinExistence type="predicted"/>
<dbReference type="STRING" id="272123.Anacy_2893"/>
<dbReference type="Gene3D" id="1.10.101.10">
    <property type="entry name" value="PGBD-like superfamily/PGBD"/>
    <property type="match status" value="2"/>
</dbReference>
<dbReference type="PATRIC" id="fig|272123.3.peg.3156"/>
<protein>
    <submittedName>
        <fullName evidence="2">Peptidoglycan-binding domain 1 protein</fullName>
    </submittedName>
</protein>
<evidence type="ECO:0000259" key="1">
    <source>
        <dbReference type="Pfam" id="PF01471"/>
    </source>
</evidence>
<dbReference type="InterPro" id="IPR036366">
    <property type="entry name" value="PGBDSf"/>
</dbReference>